<dbReference type="EMBL" id="JABEZZ010000005">
    <property type="protein sequence ID" value="MBA0586898.1"/>
    <property type="molecule type" value="Genomic_DNA"/>
</dbReference>
<organism evidence="1 2">
    <name type="scientific">Gossypium raimondii</name>
    <name type="common">Peruvian cotton</name>
    <name type="synonym">Gossypium klotzschianum subsp. raimondii</name>
    <dbReference type="NCBI Taxonomy" id="29730"/>
    <lineage>
        <taxon>Eukaryota</taxon>
        <taxon>Viridiplantae</taxon>
        <taxon>Streptophyta</taxon>
        <taxon>Embryophyta</taxon>
        <taxon>Tracheophyta</taxon>
        <taxon>Spermatophyta</taxon>
        <taxon>Magnoliopsida</taxon>
        <taxon>eudicotyledons</taxon>
        <taxon>Gunneridae</taxon>
        <taxon>Pentapetalae</taxon>
        <taxon>rosids</taxon>
        <taxon>malvids</taxon>
        <taxon>Malvales</taxon>
        <taxon>Malvaceae</taxon>
        <taxon>Malvoideae</taxon>
        <taxon>Gossypium</taxon>
    </lineage>
</organism>
<protein>
    <submittedName>
        <fullName evidence="1">Uncharacterized protein</fullName>
    </submittedName>
</protein>
<proteinExistence type="predicted"/>
<name>A0A7J8PCG3_GOSRA</name>
<dbReference type="AlphaFoldDB" id="A0A7J8PCG3"/>
<sequence>MDSGRRGRFTRLAVCVDLKKPLVLKVKINGSKNKASNSGVNGEESMVENMETVRDDGSDNGLGGSQFLVFAADSGVNDPVIRAMDGGISLVESKDVI</sequence>
<dbReference type="Proteomes" id="UP000593578">
    <property type="component" value="Unassembled WGS sequence"/>
</dbReference>
<reference evidence="1 2" key="1">
    <citation type="journal article" date="2019" name="Genome Biol. Evol.">
        <title>Insights into the evolution of the New World diploid cottons (Gossypium, subgenus Houzingenia) based on genome sequencing.</title>
        <authorList>
            <person name="Grover C.E."/>
            <person name="Arick M.A. 2nd"/>
            <person name="Thrash A."/>
            <person name="Conover J.L."/>
            <person name="Sanders W.S."/>
            <person name="Peterson D.G."/>
            <person name="Frelichowski J.E."/>
            <person name="Scheffler J.A."/>
            <person name="Scheffler B.E."/>
            <person name="Wendel J.F."/>
        </authorList>
    </citation>
    <scope>NUCLEOTIDE SEQUENCE [LARGE SCALE GENOMIC DNA]</scope>
    <source>
        <strain evidence="1">8</strain>
        <tissue evidence="1">Leaf</tissue>
    </source>
</reference>
<comment type="caution">
    <text evidence="1">The sequence shown here is derived from an EMBL/GenBank/DDBJ whole genome shotgun (WGS) entry which is preliminary data.</text>
</comment>
<gene>
    <name evidence="1" type="ORF">Gorai_017615</name>
</gene>
<accession>A0A7J8PCG3</accession>
<evidence type="ECO:0000313" key="2">
    <source>
        <dbReference type="Proteomes" id="UP000593578"/>
    </source>
</evidence>
<evidence type="ECO:0000313" key="1">
    <source>
        <dbReference type="EMBL" id="MBA0586898.1"/>
    </source>
</evidence>